<organism evidence="3 4">
    <name type="scientific">Hymenobacter canadensis</name>
    <dbReference type="NCBI Taxonomy" id="2999067"/>
    <lineage>
        <taxon>Bacteria</taxon>
        <taxon>Pseudomonadati</taxon>
        <taxon>Bacteroidota</taxon>
        <taxon>Cytophagia</taxon>
        <taxon>Cytophagales</taxon>
        <taxon>Hymenobacteraceae</taxon>
        <taxon>Hymenobacter</taxon>
    </lineage>
</organism>
<accession>A0ABY7LN78</accession>
<dbReference type="InterPro" id="IPR036249">
    <property type="entry name" value="Thioredoxin-like_sf"/>
</dbReference>
<keyword evidence="1" id="KW-0732">Signal</keyword>
<keyword evidence="4" id="KW-1185">Reference proteome</keyword>
<evidence type="ECO:0000256" key="1">
    <source>
        <dbReference type="SAM" id="SignalP"/>
    </source>
</evidence>
<dbReference type="InterPro" id="IPR013766">
    <property type="entry name" value="Thioredoxin_domain"/>
</dbReference>
<feature type="signal peptide" evidence="1">
    <location>
        <begin position="1"/>
        <end position="23"/>
    </location>
</feature>
<protein>
    <recommendedName>
        <fullName evidence="2">Thioredoxin domain-containing protein</fullName>
    </recommendedName>
</protein>
<evidence type="ECO:0000313" key="3">
    <source>
        <dbReference type="EMBL" id="WBA41382.1"/>
    </source>
</evidence>
<name>A0ABY7LN78_9BACT</name>
<evidence type="ECO:0000259" key="2">
    <source>
        <dbReference type="PROSITE" id="PS51352"/>
    </source>
</evidence>
<proteinExistence type="predicted"/>
<dbReference type="SUPFAM" id="SSF52833">
    <property type="entry name" value="Thioredoxin-like"/>
    <property type="match status" value="1"/>
</dbReference>
<dbReference type="Gene3D" id="3.40.30.10">
    <property type="entry name" value="Glutaredoxin"/>
    <property type="match status" value="1"/>
</dbReference>
<dbReference type="PROSITE" id="PS51352">
    <property type="entry name" value="THIOREDOXIN_2"/>
    <property type="match status" value="1"/>
</dbReference>
<gene>
    <name evidence="3" type="ORF">O3303_16370</name>
</gene>
<dbReference type="EMBL" id="CP114767">
    <property type="protein sequence ID" value="WBA41382.1"/>
    <property type="molecule type" value="Genomic_DNA"/>
</dbReference>
<dbReference type="Proteomes" id="UP001211005">
    <property type="component" value="Chromosome"/>
</dbReference>
<reference evidence="3 4" key="1">
    <citation type="submission" date="2022-12" db="EMBL/GenBank/DDBJ databases">
        <title>Hymenobacter canadensis sp. nov. isolated from lake water of the Cambridge Bay, Canada.</title>
        <authorList>
            <person name="Kim W.H."/>
            <person name="Lee Y.M."/>
        </authorList>
    </citation>
    <scope>NUCLEOTIDE SEQUENCE [LARGE SCALE GENOMIC DNA]</scope>
    <source>
        <strain evidence="3 4">PAMC 29467</strain>
    </source>
</reference>
<dbReference type="RefSeq" id="WP_269559455.1">
    <property type="nucleotide sequence ID" value="NZ_CP114767.1"/>
</dbReference>
<feature type="chain" id="PRO_5047194782" description="Thioredoxin domain-containing protein" evidence="1">
    <location>
        <begin position="24"/>
        <end position="467"/>
    </location>
</feature>
<sequence>MIVITRFLCVLTALLLTAATATAQQLRPETDSLGQVLQRARQLRKPVFLFFSAAPAPAPGKLTKQQITQRYNSGLDDAAVVQVLQQEFLVVKANMSEPVGQRLARRYAVSTFPTYLYLHPDGTVLHRSYSNTPDAARYLRDIDTFRQKLASPDNLSALEQRYAQGERAPEFLRQYIEARRSVGAPISPELLDQYVRELPIKAFERLEQVMFVYECGPLVDSRAYRLARLNQRLVDSMYATLSLPRRVALNKAIISNTMLAAIKAKDDKLAVQGANFAQGSWQASRNYQMAAQAYSGNMLHYYSAVKDTTRYLPMLTNFYERFYMNTPADTVRKWQQRQQAVRNPFQNDLPYPNLARPDSGVKVHMMPPTVQFDPVAADLNNGAWALYKSGTRRNSYLMQALRWSQRSVALDPRAAYYDTMAHLLYALRFPAEAVATQQRAVAQARQAKEPVDGFEQTLRKMKAGTLD</sequence>
<evidence type="ECO:0000313" key="4">
    <source>
        <dbReference type="Proteomes" id="UP001211005"/>
    </source>
</evidence>
<feature type="domain" description="Thioredoxin" evidence="2">
    <location>
        <begin position="15"/>
        <end position="147"/>
    </location>
</feature>